<dbReference type="PIRSF" id="PIRSF001435">
    <property type="entry name" value="Nth"/>
    <property type="match status" value="1"/>
</dbReference>
<dbReference type="Gene3D" id="1.10.340.30">
    <property type="entry name" value="Hypothetical protein, domain 2"/>
    <property type="match status" value="1"/>
</dbReference>
<dbReference type="InterPro" id="IPR003265">
    <property type="entry name" value="HhH-GPD_domain"/>
</dbReference>
<dbReference type="PANTHER" id="PTHR10359:SF18">
    <property type="entry name" value="ENDONUCLEASE III"/>
    <property type="match status" value="1"/>
</dbReference>
<feature type="binding site" evidence="10">
    <location>
        <position position="193"/>
    </location>
    <ligand>
        <name>[4Fe-4S] cluster</name>
        <dbReference type="ChEBI" id="CHEBI:49883"/>
    </ligand>
</feature>
<comment type="similarity">
    <text evidence="1 10">Belongs to the Nth/MutY family.</text>
</comment>
<dbReference type="RefSeq" id="WP_055258457.1">
    <property type="nucleotide sequence ID" value="NZ_CABIXL010000003.1"/>
</dbReference>
<organism evidence="12 13">
    <name type="scientific">Sarcina ventriculi</name>
    <name type="common">Clostridium ventriculi</name>
    <dbReference type="NCBI Taxonomy" id="1267"/>
    <lineage>
        <taxon>Bacteria</taxon>
        <taxon>Bacillati</taxon>
        <taxon>Bacillota</taxon>
        <taxon>Clostridia</taxon>
        <taxon>Eubacteriales</taxon>
        <taxon>Clostridiaceae</taxon>
        <taxon>Sarcina</taxon>
    </lineage>
</organism>
<evidence type="ECO:0000256" key="5">
    <source>
        <dbReference type="ARBA" id="ARBA00022801"/>
    </source>
</evidence>
<evidence type="ECO:0000256" key="2">
    <source>
        <dbReference type="ARBA" id="ARBA00022485"/>
    </source>
</evidence>
<keyword evidence="7 10" id="KW-0411">Iron-sulfur</keyword>
<comment type="catalytic activity">
    <reaction evidence="10">
        <text>2'-deoxyribonucleotide-(2'-deoxyribose 5'-phosphate)-2'-deoxyribonucleotide-DNA = a 3'-end 2'-deoxyribonucleotide-(2,3-dehydro-2,3-deoxyribose 5'-phosphate)-DNA + a 5'-end 5'-phospho-2'-deoxyribonucleoside-DNA + H(+)</text>
        <dbReference type="Rhea" id="RHEA:66592"/>
        <dbReference type="Rhea" id="RHEA-COMP:13180"/>
        <dbReference type="Rhea" id="RHEA-COMP:16897"/>
        <dbReference type="Rhea" id="RHEA-COMP:17067"/>
        <dbReference type="ChEBI" id="CHEBI:15378"/>
        <dbReference type="ChEBI" id="CHEBI:136412"/>
        <dbReference type="ChEBI" id="CHEBI:157695"/>
        <dbReference type="ChEBI" id="CHEBI:167181"/>
        <dbReference type="EC" id="4.2.99.18"/>
    </reaction>
</comment>
<dbReference type="InterPro" id="IPR005759">
    <property type="entry name" value="Nth"/>
</dbReference>
<keyword evidence="5 10" id="KW-0378">Hydrolase</keyword>
<dbReference type="SMART" id="SM00478">
    <property type="entry name" value="ENDO3c"/>
    <property type="match status" value="1"/>
</dbReference>
<reference evidence="12 13" key="1">
    <citation type="submission" date="2015-09" db="EMBL/GenBank/DDBJ databases">
        <authorList>
            <consortium name="Pathogen Informatics"/>
        </authorList>
    </citation>
    <scope>NUCLEOTIDE SEQUENCE [LARGE SCALE GENOMIC DNA]</scope>
    <source>
        <strain evidence="12 13">2789STDY5834858</strain>
    </source>
</reference>
<feature type="binding site" evidence="10">
    <location>
        <position position="202"/>
    </location>
    <ligand>
        <name>[4Fe-4S] cluster</name>
        <dbReference type="ChEBI" id="CHEBI:49883"/>
    </ligand>
</feature>
<keyword evidence="8 10" id="KW-0234">DNA repair</keyword>
<keyword evidence="13" id="KW-1185">Reference proteome</keyword>
<feature type="binding site" evidence="10">
    <location>
        <position position="186"/>
    </location>
    <ligand>
        <name>[4Fe-4S] cluster</name>
        <dbReference type="ChEBI" id="CHEBI:49883"/>
    </ligand>
</feature>
<protein>
    <recommendedName>
        <fullName evidence="10">Endonuclease III</fullName>
        <ecNumber evidence="10">4.2.99.18</ecNumber>
    </recommendedName>
    <alternativeName>
        <fullName evidence="10">DNA-(apurinic or apyrimidinic site) lyase</fullName>
    </alternativeName>
</protein>
<dbReference type="Proteomes" id="UP000095488">
    <property type="component" value="Unassembled WGS sequence"/>
</dbReference>
<keyword evidence="6 10" id="KW-0408">Iron</keyword>
<comment type="cofactor">
    <cofactor evidence="10">
        <name>[4Fe-4S] cluster</name>
        <dbReference type="ChEBI" id="CHEBI:49883"/>
    </cofactor>
    <text evidence="10">Binds 1 [4Fe-4S] cluster.</text>
</comment>
<keyword evidence="10" id="KW-0456">Lyase</keyword>
<dbReference type="PANTHER" id="PTHR10359">
    <property type="entry name" value="A/G-SPECIFIC ADENINE GLYCOSYLASE/ENDONUCLEASE III"/>
    <property type="match status" value="1"/>
</dbReference>
<dbReference type="InterPro" id="IPR011257">
    <property type="entry name" value="DNA_glycosylase"/>
</dbReference>
<dbReference type="InterPro" id="IPR023170">
    <property type="entry name" value="HhH_base_excis_C"/>
</dbReference>
<sequence>MKQRTKEILELLKEEYPDAKCELNYKTPFQLLVATILSAQTTDKKVNEVTKTLFNDYPDVESFSKITQEELENRIRVIGLYRNKTKNLLMMCKQLKENFNGEVPKTIEEISSLAGAGRKTANVVISNAFNIPAIAVDTHVFRVSNRIGLADGKNVLDVEKQLQKEISKDMWSLAHHLIIFHGRRCCSAKSPKCNNCIINQYCKYYKEMTEK</sequence>
<evidence type="ECO:0000313" key="13">
    <source>
        <dbReference type="Proteomes" id="UP000095488"/>
    </source>
</evidence>
<dbReference type="SUPFAM" id="SSF48150">
    <property type="entry name" value="DNA-glycosylase"/>
    <property type="match status" value="1"/>
</dbReference>
<evidence type="ECO:0000256" key="7">
    <source>
        <dbReference type="ARBA" id="ARBA00023014"/>
    </source>
</evidence>
<proteinExistence type="inferred from homology"/>
<gene>
    <name evidence="12" type="primary">pdg</name>
    <name evidence="10" type="synonym">nth</name>
    <name evidence="12" type="ORF">ERS852473_01113</name>
</gene>
<dbReference type="PROSITE" id="PS00764">
    <property type="entry name" value="ENDONUCLEASE_III_1"/>
    <property type="match status" value="1"/>
</dbReference>
<comment type="caution">
    <text evidence="12">The sequence shown here is derived from an EMBL/GenBank/DDBJ whole genome shotgun (WGS) entry which is preliminary data.</text>
</comment>
<evidence type="ECO:0000256" key="9">
    <source>
        <dbReference type="ARBA" id="ARBA00023295"/>
    </source>
</evidence>
<evidence type="ECO:0000256" key="3">
    <source>
        <dbReference type="ARBA" id="ARBA00022723"/>
    </source>
</evidence>
<dbReference type="InterPro" id="IPR004035">
    <property type="entry name" value="Endouclease-III_FeS-bd_BS"/>
</dbReference>
<dbReference type="HAMAP" id="MF_00942">
    <property type="entry name" value="Nth"/>
    <property type="match status" value="1"/>
</dbReference>
<comment type="function">
    <text evidence="10">DNA repair enzyme that has both DNA N-glycosylase activity and AP-lyase activity. The DNA N-glycosylase activity releases various damaged pyrimidines from DNA by cleaving the N-glycosidic bond, leaving an AP (apurinic/apyrimidinic) site. The AP-lyase activity cleaves the phosphodiester bond 3' to the AP site by a beta-elimination, leaving a 3'-terminal unsaturated sugar and a product with a terminal 5'-phosphate.</text>
</comment>
<evidence type="ECO:0000256" key="4">
    <source>
        <dbReference type="ARBA" id="ARBA00022763"/>
    </source>
</evidence>
<feature type="binding site" evidence="10">
    <location>
        <position position="196"/>
    </location>
    <ligand>
        <name>[4Fe-4S] cluster</name>
        <dbReference type="ChEBI" id="CHEBI:49883"/>
    </ligand>
</feature>
<evidence type="ECO:0000256" key="6">
    <source>
        <dbReference type="ARBA" id="ARBA00023004"/>
    </source>
</evidence>
<evidence type="ECO:0000256" key="8">
    <source>
        <dbReference type="ARBA" id="ARBA00023204"/>
    </source>
</evidence>
<dbReference type="Pfam" id="PF00730">
    <property type="entry name" value="HhH-GPD"/>
    <property type="match status" value="1"/>
</dbReference>
<evidence type="ECO:0000256" key="10">
    <source>
        <dbReference type="HAMAP-Rule" id="MF_00942"/>
    </source>
</evidence>
<dbReference type="NCBIfam" id="TIGR01083">
    <property type="entry name" value="nth"/>
    <property type="match status" value="1"/>
</dbReference>
<evidence type="ECO:0000313" key="12">
    <source>
        <dbReference type="EMBL" id="CUN79408.1"/>
    </source>
</evidence>
<keyword evidence="10" id="KW-0238">DNA-binding</keyword>
<evidence type="ECO:0000256" key="1">
    <source>
        <dbReference type="ARBA" id="ARBA00008343"/>
    </source>
</evidence>
<name>A0ABM9UPI6_SARVE</name>
<dbReference type="Gene3D" id="1.10.1670.10">
    <property type="entry name" value="Helix-hairpin-Helix base-excision DNA repair enzymes (C-terminal)"/>
    <property type="match status" value="1"/>
</dbReference>
<dbReference type="EC" id="4.2.99.18" evidence="10"/>
<keyword evidence="3 10" id="KW-0479">Metal-binding</keyword>
<evidence type="ECO:0000259" key="11">
    <source>
        <dbReference type="SMART" id="SM00478"/>
    </source>
</evidence>
<accession>A0ABM9UPI6</accession>
<feature type="domain" description="HhH-GPD" evidence="11">
    <location>
        <begin position="37"/>
        <end position="184"/>
    </location>
</feature>
<keyword evidence="9 10" id="KW-0326">Glycosidase</keyword>
<dbReference type="CDD" id="cd00056">
    <property type="entry name" value="ENDO3c"/>
    <property type="match status" value="1"/>
</dbReference>
<keyword evidence="4 10" id="KW-0227">DNA damage</keyword>
<dbReference type="EMBL" id="CYZR01000003">
    <property type="protein sequence ID" value="CUN79408.1"/>
    <property type="molecule type" value="Genomic_DNA"/>
</dbReference>
<keyword evidence="2 10" id="KW-0004">4Fe-4S</keyword>